<dbReference type="OrthoDB" id="191139at2759"/>
<reference evidence="4 5" key="1">
    <citation type="journal article" date="2012" name="Science">
        <title>The Paleozoic origin of enzymatic lignin decomposition reconstructed from 31 fungal genomes.</title>
        <authorList>
            <person name="Floudas D."/>
            <person name="Binder M."/>
            <person name="Riley R."/>
            <person name="Barry K."/>
            <person name="Blanchette R.A."/>
            <person name="Henrissat B."/>
            <person name="Martinez A.T."/>
            <person name="Otillar R."/>
            <person name="Spatafora J.W."/>
            <person name="Yadav J.S."/>
            <person name="Aerts A."/>
            <person name="Benoit I."/>
            <person name="Boyd A."/>
            <person name="Carlson A."/>
            <person name="Copeland A."/>
            <person name="Coutinho P.M."/>
            <person name="de Vries R.P."/>
            <person name="Ferreira P."/>
            <person name="Findley K."/>
            <person name="Foster B."/>
            <person name="Gaskell J."/>
            <person name="Glotzer D."/>
            <person name="Gorecki P."/>
            <person name="Heitman J."/>
            <person name="Hesse C."/>
            <person name="Hori C."/>
            <person name="Igarashi K."/>
            <person name="Jurgens J.A."/>
            <person name="Kallen N."/>
            <person name="Kersten P."/>
            <person name="Kohler A."/>
            <person name="Kuees U."/>
            <person name="Kumar T.K.A."/>
            <person name="Kuo A."/>
            <person name="LaButti K."/>
            <person name="Larrondo L.F."/>
            <person name="Lindquist E."/>
            <person name="Ling A."/>
            <person name="Lombard V."/>
            <person name="Lucas S."/>
            <person name="Lundell T."/>
            <person name="Martin R."/>
            <person name="McLaughlin D.J."/>
            <person name="Morgenstern I."/>
            <person name="Morin E."/>
            <person name="Murat C."/>
            <person name="Nagy L.G."/>
            <person name="Nolan M."/>
            <person name="Ohm R.A."/>
            <person name="Patyshakuliyeva A."/>
            <person name="Rokas A."/>
            <person name="Ruiz-Duenas F.J."/>
            <person name="Sabat G."/>
            <person name="Salamov A."/>
            <person name="Samejima M."/>
            <person name="Schmutz J."/>
            <person name="Slot J.C."/>
            <person name="St John F."/>
            <person name="Stenlid J."/>
            <person name="Sun H."/>
            <person name="Sun S."/>
            <person name="Syed K."/>
            <person name="Tsang A."/>
            <person name="Wiebenga A."/>
            <person name="Young D."/>
            <person name="Pisabarro A."/>
            <person name="Eastwood D.C."/>
            <person name="Martin F."/>
            <person name="Cullen D."/>
            <person name="Grigoriev I.V."/>
            <person name="Hibbett D.S."/>
        </authorList>
    </citation>
    <scope>NUCLEOTIDE SEQUENCE [LARGE SCALE GENOMIC DNA]</scope>
    <source>
        <strain evidence="4 5">ATCC 11539</strain>
    </source>
</reference>
<dbReference type="OMA" id="CYDKWQA"/>
<dbReference type="SUPFAM" id="SSF51735">
    <property type="entry name" value="NAD(P)-binding Rossmann-fold domains"/>
    <property type="match status" value="1"/>
</dbReference>
<dbReference type="Pfam" id="PF13561">
    <property type="entry name" value="adh_short_C2"/>
    <property type="match status" value="1"/>
</dbReference>
<dbReference type="PANTHER" id="PTHR24320">
    <property type="entry name" value="RETINOL DEHYDROGENASE"/>
    <property type="match status" value="1"/>
</dbReference>
<sequence length="327" mass="35685">MSSCITSNPSFGFETLAEEVAAALSSSIAGKTVLVTGVSPGSLGAYFFTAIAPHNPKLLILAGRNPSKLSETAKDVQRASPHVELRTLQLDLSSQTQVRKAAAEVLEWPEPIDVLVNNAGIIAKTYQKTVDGLEMDFGTNHIGHFLFTNLIMLLQSKSGPRVINITSREHRLNDIRWEDLDFKDGKVYDQWRAYGQTKTANVLFTVALAEQLGPQGLRAFSVHPGSIMTNMVQGVSPDEIAAFQALNKELGVKEAADPASEFKTLSQGTSTHVVAAFDPALDQHNGAYLQDCQRAPEGEVEPYAVKRDSAARLWKLSEELVAQKFEY</sequence>
<dbReference type="HOGENOM" id="CLU_010194_44_0_1"/>
<dbReference type="GeneID" id="19302221"/>
<dbReference type="PANTHER" id="PTHR24320:SF283">
    <property type="entry name" value="RETINOL DEHYDROGENASE 11"/>
    <property type="match status" value="1"/>
</dbReference>
<proteinExistence type="inferred from homology"/>
<name>S7RM18_GLOTA</name>
<keyword evidence="5" id="KW-1185">Reference proteome</keyword>
<evidence type="ECO:0000256" key="1">
    <source>
        <dbReference type="ARBA" id="ARBA00006484"/>
    </source>
</evidence>
<dbReference type="eggNOG" id="KOG1208">
    <property type="taxonomic scope" value="Eukaryota"/>
</dbReference>
<keyword evidence="2" id="KW-0560">Oxidoreductase</keyword>
<dbReference type="Pfam" id="PF00106">
    <property type="entry name" value="adh_short"/>
    <property type="match status" value="1"/>
</dbReference>
<gene>
    <name evidence="4" type="ORF">GLOTRDRAFT_131094</name>
</gene>
<protein>
    <submittedName>
        <fullName evidence="4">NAD P-binding protein</fullName>
    </submittedName>
</protein>
<dbReference type="InterPro" id="IPR002347">
    <property type="entry name" value="SDR_fam"/>
</dbReference>
<dbReference type="Proteomes" id="UP000030669">
    <property type="component" value="Unassembled WGS sequence"/>
</dbReference>
<dbReference type="RefSeq" id="XP_007868048.1">
    <property type="nucleotide sequence ID" value="XM_007869857.1"/>
</dbReference>
<dbReference type="GO" id="GO:0016491">
    <property type="term" value="F:oxidoreductase activity"/>
    <property type="evidence" value="ECO:0007669"/>
    <property type="project" value="UniProtKB-KW"/>
</dbReference>
<dbReference type="EMBL" id="KB469305">
    <property type="protein sequence ID" value="EPQ53759.1"/>
    <property type="molecule type" value="Genomic_DNA"/>
</dbReference>
<evidence type="ECO:0000313" key="5">
    <source>
        <dbReference type="Proteomes" id="UP000030669"/>
    </source>
</evidence>
<dbReference type="KEGG" id="gtr:GLOTRDRAFT_131094"/>
<dbReference type="Gene3D" id="3.40.50.720">
    <property type="entry name" value="NAD(P)-binding Rossmann-like Domain"/>
    <property type="match status" value="1"/>
</dbReference>
<dbReference type="STRING" id="670483.S7RM18"/>
<dbReference type="AlphaFoldDB" id="S7RM18"/>
<evidence type="ECO:0000256" key="3">
    <source>
        <dbReference type="RuleBase" id="RU000363"/>
    </source>
</evidence>
<evidence type="ECO:0000256" key="2">
    <source>
        <dbReference type="ARBA" id="ARBA00023002"/>
    </source>
</evidence>
<comment type="similarity">
    <text evidence="1 3">Belongs to the short-chain dehydrogenases/reductases (SDR) family.</text>
</comment>
<dbReference type="InterPro" id="IPR036291">
    <property type="entry name" value="NAD(P)-bd_dom_sf"/>
</dbReference>
<dbReference type="PRINTS" id="PR00081">
    <property type="entry name" value="GDHRDH"/>
</dbReference>
<evidence type="ECO:0000313" key="4">
    <source>
        <dbReference type="EMBL" id="EPQ53759.1"/>
    </source>
</evidence>
<dbReference type="PRINTS" id="PR00080">
    <property type="entry name" value="SDRFAMILY"/>
</dbReference>
<accession>S7RM18</accession>
<organism evidence="4 5">
    <name type="scientific">Gloeophyllum trabeum (strain ATCC 11539 / FP-39264 / Madison 617)</name>
    <name type="common">Brown rot fungus</name>
    <dbReference type="NCBI Taxonomy" id="670483"/>
    <lineage>
        <taxon>Eukaryota</taxon>
        <taxon>Fungi</taxon>
        <taxon>Dikarya</taxon>
        <taxon>Basidiomycota</taxon>
        <taxon>Agaricomycotina</taxon>
        <taxon>Agaricomycetes</taxon>
        <taxon>Gloeophyllales</taxon>
        <taxon>Gloeophyllaceae</taxon>
        <taxon>Gloeophyllum</taxon>
    </lineage>
</organism>